<proteinExistence type="predicted"/>
<dbReference type="GO" id="GO:0005634">
    <property type="term" value="C:nucleus"/>
    <property type="evidence" value="ECO:0007669"/>
    <property type="project" value="UniProtKB-SubCell"/>
</dbReference>
<accession>A0A978UD54</accession>
<evidence type="ECO:0000256" key="6">
    <source>
        <dbReference type="SAM" id="MobiDB-lite"/>
    </source>
</evidence>
<gene>
    <name evidence="7" type="ORF">FEM48_Zijuj12G0118200</name>
</gene>
<evidence type="ECO:0000256" key="2">
    <source>
        <dbReference type="ARBA" id="ARBA00023015"/>
    </source>
</evidence>
<sequence>MRLLNKEDFKGFNFKTNQSGIDMLADICSVATKVLQQEKRRRLKGKEIIQQKEHQIAHGLKLGIPETTTTGTVTTASPQHPPPPRRKRSRNDQKMIKSSNKSTKRKRAPSNFVRQPAPSDPASYRDLPGEFRREIEAMAGTNIKLVIQKQLYESDLKSNNNRLSIPFSQIVDGDFLREAEKDTLRRQKTIEDVPLLIRQPDEQRMEVMNINLRQWDMAKESGKTSSCYVLRTSWKDVVERNGLEEDDVVQVWSFRVTGDRLHLALVVVTRANHQLGSMPARTSSTSIKEKKKERRTKKMRLLNKEDFEGFDFKIDQSGIDMLADICGVALEVLEQETRRRLKGKEIVQQHRSSPPPSLLKSYRKETETKAGDQIVHGLKLKIPKVPSSNKISRNQEESYDGDDWDMIQAKNSKKRSRNQEEKDDADDWDITKVKNSEKSTKRRKRPSNFVRRPVQAADRASYQELPGEFMREIEAMRGKNIKLGIQKQLTETDLKAHHNRLLIPVRQITDGDFLTDAEKSILSRHQVIEDIPLLMKQPNEERMEVMNINMTQWDMAKQFGKASSCNYVLRTSWQDVARTNRLQKDDVVQIWSFRVQEDTLHLALVVVHRANHQLRLSANTGSTSTAGSAGTNESSTGNNGSSSSSGSSGNTYIC</sequence>
<comment type="subcellular location">
    <subcellularLocation>
        <location evidence="1">Nucleus</location>
    </subcellularLocation>
</comment>
<feature type="region of interest" description="Disordered" evidence="6">
    <location>
        <begin position="59"/>
        <end position="126"/>
    </location>
</feature>
<evidence type="ECO:0000256" key="4">
    <source>
        <dbReference type="ARBA" id="ARBA00023163"/>
    </source>
</evidence>
<dbReference type="PANTHER" id="PTHR31541:SF25">
    <property type="entry name" value="GAMMA-GLIADIN B"/>
    <property type="match status" value="1"/>
</dbReference>
<dbReference type="InterPro" id="IPR005508">
    <property type="entry name" value="At2g31720-like"/>
</dbReference>
<evidence type="ECO:0000256" key="5">
    <source>
        <dbReference type="ARBA" id="ARBA00023242"/>
    </source>
</evidence>
<feature type="region of interest" description="Disordered" evidence="6">
    <location>
        <begin position="618"/>
        <end position="654"/>
    </location>
</feature>
<dbReference type="SUPFAM" id="SSF101936">
    <property type="entry name" value="DNA-binding pseudobarrel domain"/>
    <property type="match status" value="2"/>
</dbReference>
<evidence type="ECO:0000313" key="8">
    <source>
        <dbReference type="Proteomes" id="UP000813462"/>
    </source>
</evidence>
<dbReference type="Gene3D" id="2.40.330.10">
    <property type="entry name" value="DNA-binding pseudobarrel domain"/>
    <property type="match status" value="2"/>
</dbReference>
<evidence type="ECO:0000256" key="1">
    <source>
        <dbReference type="ARBA" id="ARBA00004123"/>
    </source>
</evidence>
<dbReference type="Proteomes" id="UP000813462">
    <property type="component" value="Unassembled WGS sequence"/>
</dbReference>
<evidence type="ECO:0000313" key="7">
    <source>
        <dbReference type="EMBL" id="KAH7512697.1"/>
    </source>
</evidence>
<reference evidence="7" key="1">
    <citation type="journal article" date="2021" name="Front. Plant Sci.">
        <title>Chromosome-Scale Genome Assembly for Chinese Sour Jujube and Insights Into Its Genome Evolution and Domestication Signature.</title>
        <authorList>
            <person name="Shen L.-Y."/>
            <person name="Luo H."/>
            <person name="Wang X.-L."/>
            <person name="Wang X.-M."/>
            <person name="Qiu X.-J."/>
            <person name="Liu H."/>
            <person name="Zhou S.-S."/>
            <person name="Jia K.-H."/>
            <person name="Nie S."/>
            <person name="Bao Y.-T."/>
            <person name="Zhang R.-G."/>
            <person name="Yun Q.-Z."/>
            <person name="Chai Y.-H."/>
            <person name="Lu J.-Y."/>
            <person name="Li Y."/>
            <person name="Zhao S.-W."/>
            <person name="Mao J.-F."/>
            <person name="Jia S.-G."/>
            <person name="Mao Y.-M."/>
        </authorList>
    </citation>
    <scope>NUCLEOTIDE SEQUENCE</scope>
    <source>
        <strain evidence="7">AT0</strain>
        <tissue evidence="7">Leaf</tissue>
    </source>
</reference>
<dbReference type="Pfam" id="PF03754">
    <property type="entry name" value="At2g31720-like"/>
    <property type="match status" value="2"/>
</dbReference>
<dbReference type="AlphaFoldDB" id="A0A978UD54"/>
<dbReference type="InterPro" id="IPR015300">
    <property type="entry name" value="DNA-bd_pseudobarrel_sf"/>
</dbReference>
<dbReference type="EMBL" id="JAEACU010000012">
    <property type="protein sequence ID" value="KAH7512697.1"/>
    <property type="molecule type" value="Genomic_DNA"/>
</dbReference>
<feature type="compositionally biased region" description="Basic and acidic residues" evidence="6">
    <location>
        <begin position="429"/>
        <end position="439"/>
    </location>
</feature>
<dbReference type="GO" id="GO:0003677">
    <property type="term" value="F:DNA binding"/>
    <property type="evidence" value="ECO:0007669"/>
    <property type="project" value="UniProtKB-KW"/>
</dbReference>
<keyword evidence="5" id="KW-0539">Nucleus</keyword>
<evidence type="ECO:0000256" key="3">
    <source>
        <dbReference type="ARBA" id="ARBA00023125"/>
    </source>
</evidence>
<keyword evidence="4" id="KW-0804">Transcription</keyword>
<dbReference type="PANTHER" id="PTHR31541">
    <property type="entry name" value="B3 DOMAIN PLANT PROTEIN-RELATED"/>
    <property type="match status" value="1"/>
</dbReference>
<comment type="caution">
    <text evidence="7">The sequence shown here is derived from an EMBL/GenBank/DDBJ whole genome shotgun (WGS) entry which is preliminary data.</text>
</comment>
<name>A0A978UD54_ZIZJJ</name>
<keyword evidence="3" id="KW-0238">DNA-binding</keyword>
<protein>
    <recommendedName>
        <fullName evidence="9">B3 domain-containing protein At2g27410</fullName>
    </recommendedName>
</protein>
<organism evidence="7 8">
    <name type="scientific">Ziziphus jujuba var. spinosa</name>
    <dbReference type="NCBI Taxonomy" id="714518"/>
    <lineage>
        <taxon>Eukaryota</taxon>
        <taxon>Viridiplantae</taxon>
        <taxon>Streptophyta</taxon>
        <taxon>Embryophyta</taxon>
        <taxon>Tracheophyta</taxon>
        <taxon>Spermatophyta</taxon>
        <taxon>Magnoliopsida</taxon>
        <taxon>eudicotyledons</taxon>
        <taxon>Gunneridae</taxon>
        <taxon>Pentapetalae</taxon>
        <taxon>rosids</taxon>
        <taxon>fabids</taxon>
        <taxon>Rosales</taxon>
        <taxon>Rhamnaceae</taxon>
        <taxon>Paliureae</taxon>
        <taxon>Ziziphus</taxon>
    </lineage>
</organism>
<feature type="region of interest" description="Disordered" evidence="6">
    <location>
        <begin position="386"/>
        <end position="455"/>
    </location>
</feature>
<keyword evidence="2" id="KW-0805">Transcription regulation</keyword>
<evidence type="ECO:0008006" key="9">
    <source>
        <dbReference type="Google" id="ProtNLM"/>
    </source>
</evidence>